<evidence type="ECO:0000256" key="4">
    <source>
        <dbReference type="ARBA" id="ARBA00023267"/>
    </source>
</evidence>
<organism evidence="8 9">
    <name type="scientific">Shewanella morhuae</name>
    <dbReference type="NCBI Taxonomy" id="365591"/>
    <lineage>
        <taxon>Bacteria</taxon>
        <taxon>Pseudomonadati</taxon>
        <taxon>Pseudomonadota</taxon>
        <taxon>Gammaproteobacteria</taxon>
        <taxon>Alteromonadales</taxon>
        <taxon>Shewanellaceae</taxon>
        <taxon>Shewanella</taxon>
    </lineage>
</organism>
<comment type="catalytic activity">
    <reaction evidence="5 6">
        <text>biotin + L-lysyl-[protein] + ATP = N(6)-biotinyl-L-lysyl-[protein] + AMP + diphosphate + H(+)</text>
        <dbReference type="Rhea" id="RHEA:11756"/>
        <dbReference type="Rhea" id="RHEA-COMP:9752"/>
        <dbReference type="Rhea" id="RHEA-COMP:10505"/>
        <dbReference type="ChEBI" id="CHEBI:15378"/>
        <dbReference type="ChEBI" id="CHEBI:29969"/>
        <dbReference type="ChEBI" id="CHEBI:30616"/>
        <dbReference type="ChEBI" id="CHEBI:33019"/>
        <dbReference type="ChEBI" id="CHEBI:57586"/>
        <dbReference type="ChEBI" id="CHEBI:83144"/>
        <dbReference type="ChEBI" id="CHEBI:456215"/>
        <dbReference type="EC" id="6.3.4.15"/>
    </reaction>
</comment>
<dbReference type="SUPFAM" id="SSF46785">
    <property type="entry name" value="Winged helix' DNA-binding domain"/>
    <property type="match status" value="1"/>
</dbReference>
<comment type="similarity">
    <text evidence="6">Belongs to the biotin--protein ligase family.</text>
</comment>
<dbReference type="CDD" id="cd16442">
    <property type="entry name" value="BPL"/>
    <property type="match status" value="1"/>
</dbReference>
<dbReference type="InterPro" id="IPR011991">
    <property type="entry name" value="ArsR-like_HTH"/>
</dbReference>
<dbReference type="GO" id="GO:0005524">
    <property type="term" value="F:ATP binding"/>
    <property type="evidence" value="ECO:0007669"/>
    <property type="project" value="UniProtKB-UniRule"/>
</dbReference>
<dbReference type="InterPro" id="IPR003142">
    <property type="entry name" value="BPL_C"/>
</dbReference>
<keyword evidence="6" id="KW-0804">Transcription</keyword>
<dbReference type="InterPro" id="IPR004143">
    <property type="entry name" value="BPL_LPL_catalytic"/>
</dbReference>
<dbReference type="GO" id="GO:0005737">
    <property type="term" value="C:cytoplasm"/>
    <property type="evidence" value="ECO:0007669"/>
    <property type="project" value="TreeGrafter"/>
</dbReference>
<dbReference type="SUPFAM" id="SSF50037">
    <property type="entry name" value="C-terminal domain of transcriptional repressors"/>
    <property type="match status" value="1"/>
</dbReference>
<evidence type="ECO:0000256" key="2">
    <source>
        <dbReference type="ARBA" id="ARBA00022741"/>
    </source>
</evidence>
<dbReference type="InterPro" id="IPR013196">
    <property type="entry name" value="HTH_11"/>
</dbReference>
<sequence length="320" mass="35399">MSEHWGRKRQILALLSSGQFVSGEQLACELGISRAAVNKHVDTLENYGVAIYSVKGRGYKLASPISLIDASHLVQSIDNRCFYFDEIASTNGFMLGHTTELKNGDVCVAEYQSAGRGRRGRTWVSPYGHHLYFSLFWSFPQGMTQAMGLSLVVACTLVEVLKSFGVENIGVKWPNDIYLDHKKLAGILIEMSGQVDSECQLIIGVGINMAMSEEQGKGIDQPWSDLSALATMPNKTDLVIELQKQLKRDIQLFEREGLSAFKIRWQAADLFYGREIRLLIGENTVEGVCRGVDEQGAVLLETAEGTKAFIGGEISLRARE</sequence>
<dbReference type="InterPro" id="IPR008988">
    <property type="entry name" value="Transcriptional_repressor_C"/>
</dbReference>
<proteinExistence type="inferred from homology"/>
<name>A0A380AT74_9GAMM</name>
<comment type="function">
    <text evidence="6">Acts both as a biotin--[acetyl-CoA-carboxylase] ligase and a biotin-operon repressor. In the presence of ATP, BirA activates biotin to form the BirA-biotinyl-5'-adenylate (BirA-bio-5'-AMP or holoBirA) complex. HoloBirA can either transfer the biotinyl moiety to the biotin carboxyl carrier protein (BCCP) subunit of acetyl-CoA carboxylase, or bind to the biotin operator site and inhibit transcription of the operon.</text>
</comment>
<dbReference type="Gene3D" id="1.10.10.10">
    <property type="entry name" value="Winged helix-like DNA-binding domain superfamily/Winged helix DNA-binding domain"/>
    <property type="match status" value="1"/>
</dbReference>
<feature type="binding site" evidence="6">
    <location>
        <position position="183"/>
    </location>
    <ligand>
        <name>biotin</name>
        <dbReference type="ChEBI" id="CHEBI:57586"/>
    </ligand>
</feature>
<dbReference type="Gene3D" id="2.30.30.100">
    <property type="match status" value="1"/>
</dbReference>
<evidence type="ECO:0000256" key="3">
    <source>
        <dbReference type="ARBA" id="ARBA00022840"/>
    </source>
</evidence>
<evidence type="ECO:0000256" key="5">
    <source>
        <dbReference type="ARBA" id="ARBA00047846"/>
    </source>
</evidence>
<keyword evidence="6" id="KW-0238">DNA-binding</keyword>
<keyword evidence="6" id="KW-0805">Transcription regulation</keyword>
<dbReference type="SUPFAM" id="SSF55681">
    <property type="entry name" value="Class II aaRS and biotin synthetases"/>
    <property type="match status" value="1"/>
</dbReference>
<dbReference type="InterPro" id="IPR036390">
    <property type="entry name" value="WH_DNA-bd_sf"/>
</dbReference>
<dbReference type="InterPro" id="IPR030855">
    <property type="entry name" value="Bifunct_BirA"/>
</dbReference>
<reference evidence="8 9" key="1">
    <citation type="submission" date="2018-06" db="EMBL/GenBank/DDBJ databases">
        <authorList>
            <consortium name="Pathogen Informatics"/>
            <person name="Doyle S."/>
        </authorList>
    </citation>
    <scope>NUCLEOTIDE SEQUENCE [LARGE SCALE GENOMIC DNA]</scope>
    <source>
        <strain evidence="8 9">NCTC10736</strain>
    </source>
</reference>
<evidence type="ECO:0000256" key="6">
    <source>
        <dbReference type="HAMAP-Rule" id="MF_00978"/>
    </source>
</evidence>
<dbReference type="Proteomes" id="UP000255061">
    <property type="component" value="Unassembled WGS sequence"/>
</dbReference>
<accession>A0A380AT74</accession>
<feature type="binding site" evidence="6">
    <location>
        <begin position="116"/>
        <end position="118"/>
    </location>
    <ligand>
        <name>biotin</name>
        <dbReference type="ChEBI" id="CHEBI:57586"/>
    </ligand>
</feature>
<dbReference type="PROSITE" id="PS51733">
    <property type="entry name" value="BPL_LPL_CATALYTIC"/>
    <property type="match status" value="1"/>
</dbReference>
<feature type="domain" description="BPL/LPL catalytic" evidence="7">
    <location>
        <begin position="74"/>
        <end position="254"/>
    </location>
</feature>
<dbReference type="InterPro" id="IPR036388">
    <property type="entry name" value="WH-like_DNA-bd_sf"/>
</dbReference>
<evidence type="ECO:0000259" key="7">
    <source>
        <dbReference type="PROSITE" id="PS51733"/>
    </source>
</evidence>
<dbReference type="RefSeq" id="WP_115406547.1">
    <property type="nucleotide sequence ID" value="NZ_UGYV01000001.1"/>
</dbReference>
<dbReference type="InterPro" id="IPR004408">
    <property type="entry name" value="Biotin_CoA_COase_ligase"/>
</dbReference>
<dbReference type="Pfam" id="PF02237">
    <property type="entry name" value="BPL_C"/>
    <property type="match status" value="1"/>
</dbReference>
<dbReference type="Gene3D" id="3.30.930.10">
    <property type="entry name" value="Bira Bifunctional Protein, Domain 2"/>
    <property type="match status" value="1"/>
</dbReference>
<keyword evidence="3 6" id="KW-0067">ATP-binding</keyword>
<dbReference type="EMBL" id="UGYV01000001">
    <property type="protein sequence ID" value="SUI87113.1"/>
    <property type="molecule type" value="Genomic_DNA"/>
</dbReference>
<feature type="binding site" evidence="6">
    <location>
        <position position="112"/>
    </location>
    <ligand>
        <name>biotin</name>
        <dbReference type="ChEBI" id="CHEBI:57586"/>
    </ligand>
</feature>
<keyword evidence="1 6" id="KW-0436">Ligase</keyword>
<dbReference type="PANTHER" id="PTHR12835:SF5">
    <property type="entry name" value="BIOTIN--PROTEIN LIGASE"/>
    <property type="match status" value="1"/>
</dbReference>
<dbReference type="NCBIfam" id="TIGR00121">
    <property type="entry name" value="birA_ligase"/>
    <property type="match status" value="1"/>
</dbReference>
<keyword evidence="2 6" id="KW-0547">Nucleotide-binding</keyword>
<evidence type="ECO:0000256" key="1">
    <source>
        <dbReference type="ARBA" id="ARBA00022598"/>
    </source>
</evidence>
<dbReference type="InterPro" id="IPR045864">
    <property type="entry name" value="aa-tRNA-synth_II/BPL/LPL"/>
</dbReference>
<dbReference type="AlphaFoldDB" id="A0A380AT74"/>
<dbReference type="NCBIfam" id="NF008850">
    <property type="entry name" value="PRK11886.1-5"/>
    <property type="match status" value="1"/>
</dbReference>
<dbReference type="HAMAP" id="MF_00978">
    <property type="entry name" value="Bifunct_BirA"/>
    <property type="match status" value="1"/>
</dbReference>
<evidence type="ECO:0000313" key="9">
    <source>
        <dbReference type="Proteomes" id="UP000255061"/>
    </source>
</evidence>
<protein>
    <recommendedName>
        <fullName evidence="6">Bifunctional ligase/repressor BirA</fullName>
    </recommendedName>
    <alternativeName>
        <fullName evidence="6">Biotin operon repressor</fullName>
    </alternativeName>
    <alternativeName>
        <fullName evidence="6">Biotin--[acetyl-CoA-carboxylase] ligase</fullName>
        <ecNumber evidence="6">6.3.4.15</ecNumber>
    </alternativeName>
    <alternativeName>
        <fullName evidence="6">Biotin--protein ligase</fullName>
    </alternativeName>
    <alternativeName>
        <fullName evidence="6">Biotin-[acetyl-CoA carboxylase] synthetase</fullName>
    </alternativeName>
</protein>
<feature type="binding site" evidence="6">
    <location>
        <begin position="89"/>
        <end position="91"/>
    </location>
    <ligand>
        <name>biotin</name>
        <dbReference type="ChEBI" id="CHEBI:57586"/>
    </ligand>
</feature>
<dbReference type="EC" id="6.3.4.15" evidence="6"/>
<dbReference type="CDD" id="cd00090">
    <property type="entry name" value="HTH_ARSR"/>
    <property type="match status" value="1"/>
</dbReference>
<gene>
    <name evidence="6 8" type="primary">birA</name>
    <name evidence="8" type="ORF">NCTC10736_02897</name>
</gene>
<dbReference type="GO" id="GO:0006355">
    <property type="term" value="P:regulation of DNA-templated transcription"/>
    <property type="evidence" value="ECO:0007669"/>
    <property type="project" value="UniProtKB-UniRule"/>
</dbReference>
<dbReference type="GO" id="GO:0003677">
    <property type="term" value="F:DNA binding"/>
    <property type="evidence" value="ECO:0007669"/>
    <property type="project" value="UniProtKB-UniRule"/>
</dbReference>
<dbReference type="PANTHER" id="PTHR12835">
    <property type="entry name" value="BIOTIN PROTEIN LIGASE"/>
    <property type="match status" value="1"/>
</dbReference>
<dbReference type="Pfam" id="PF03099">
    <property type="entry name" value="BPL_LplA_LipB"/>
    <property type="match status" value="1"/>
</dbReference>
<feature type="DNA-binding region" description="H-T-H motif" evidence="6">
    <location>
        <begin position="23"/>
        <end position="42"/>
    </location>
</feature>
<dbReference type="GO" id="GO:0004077">
    <property type="term" value="F:biotin--[biotin carboxyl-carrier protein] ligase activity"/>
    <property type="evidence" value="ECO:0007669"/>
    <property type="project" value="UniProtKB-UniRule"/>
</dbReference>
<dbReference type="NCBIfam" id="NF008847">
    <property type="entry name" value="PRK11886.1-2"/>
    <property type="match status" value="1"/>
</dbReference>
<dbReference type="Pfam" id="PF08279">
    <property type="entry name" value="HTH_11"/>
    <property type="match status" value="1"/>
</dbReference>
<keyword evidence="6" id="KW-0678">Repressor</keyword>
<evidence type="ECO:0000313" key="8">
    <source>
        <dbReference type="EMBL" id="SUI87113.1"/>
    </source>
</evidence>
<keyword evidence="4 6" id="KW-0092">Biotin</keyword>